<evidence type="ECO:0000256" key="4">
    <source>
        <dbReference type="ARBA" id="ARBA00022622"/>
    </source>
</evidence>
<evidence type="ECO:0000256" key="3">
    <source>
        <dbReference type="ARBA" id="ARBA00022475"/>
    </source>
</evidence>
<evidence type="ECO:0000256" key="7">
    <source>
        <dbReference type="ARBA" id="ARBA00023180"/>
    </source>
</evidence>
<name>F9WJ51_TRYCI</name>
<dbReference type="VEuPathDB" id="TriTrypDB:TcIL3000_0_21800"/>
<organism evidence="11 12">
    <name type="scientific">Trypanosoma congolense (strain IL3000)</name>
    <dbReference type="NCBI Taxonomy" id="1068625"/>
    <lineage>
        <taxon>Eukaryota</taxon>
        <taxon>Discoba</taxon>
        <taxon>Euglenozoa</taxon>
        <taxon>Kinetoplastea</taxon>
        <taxon>Metakinetoplastina</taxon>
        <taxon>Trypanosomatida</taxon>
        <taxon>Trypanosomatidae</taxon>
        <taxon>Trypanosoma</taxon>
        <taxon>Nannomonas</taxon>
    </lineage>
</organism>
<feature type="domain" description="Trypanosome variant surface glycoprotein B-type N-terminal" evidence="10">
    <location>
        <begin position="69"/>
        <end position="299"/>
    </location>
</feature>
<dbReference type="Pfam" id="PF13206">
    <property type="entry name" value="VSG_B"/>
    <property type="match status" value="1"/>
</dbReference>
<accession>F9WJ51</accession>
<keyword evidence="7" id="KW-0325">Glycoprotein</keyword>
<dbReference type="GO" id="GO:0005886">
    <property type="term" value="C:plasma membrane"/>
    <property type="evidence" value="ECO:0007669"/>
    <property type="project" value="UniProtKB-SubCell"/>
</dbReference>
<reference evidence="11 12" key="2">
    <citation type="journal article" date="2012" name="Proc. Natl. Acad. Sci. U.S.A.">
        <title>Antigenic diversity is generated by distinct evolutionary mechanisms in African trypanosome species.</title>
        <authorList>
            <person name="Jackson A.P."/>
            <person name="Berry A."/>
            <person name="Aslett M."/>
            <person name="Allison H.C."/>
            <person name="Burton P."/>
            <person name="Vavrova-Anderson J."/>
            <person name="Brown R."/>
            <person name="Browne H."/>
            <person name="Corton N."/>
            <person name="Hauser H."/>
            <person name="Gamble J."/>
            <person name="Gilderthorp R."/>
            <person name="Marcello L."/>
            <person name="McQuillan J."/>
            <person name="Otto T.D."/>
            <person name="Quail M.A."/>
            <person name="Sanders M.J."/>
            <person name="van Tonder A."/>
            <person name="Ginger M.L."/>
            <person name="Field M.C."/>
            <person name="Barry J.D."/>
            <person name="Hertz-Fowler C."/>
            <person name="Berriman M."/>
        </authorList>
    </citation>
    <scope>NUCLEOTIDE SEQUENCE [LARGE SCALE GENOMIC DNA]</scope>
    <source>
        <strain evidence="11 12">IL3000</strain>
    </source>
</reference>
<keyword evidence="4" id="KW-0336">GPI-anchor</keyword>
<keyword evidence="12" id="KW-1185">Reference proteome</keyword>
<dbReference type="AlphaFoldDB" id="F9WJ51"/>
<evidence type="ECO:0000256" key="2">
    <source>
        <dbReference type="ARBA" id="ARBA00004609"/>
    </source>
</evidence>
<evidence type="ECO:0000256" key="9">
    <source>
        <dbReference type="SAM" id="MobiDB-lite"/>
    </source>
</evidence>
<dbReference type="Proteomes" id="UP000000702">
    <property type="component" value="Unassembled WGS sequence"/>
</dbReference>
<feature type="region of interest" description="Disordered" evidence="9">
    <location>
        <begin position="293"/>
        <end position="345"/>
    </location>
</feature>
<comment type="function">
    <text evidence="1">VSG forms a coat on the surface of the parasite. The trypanosome evades the immune response of the host by expressing a series of antigenically distinct VSGs from an estimated 1000 VSG genes.</text>
</comment>
<sequence length="375" mass="42420">MFFSFLLWRRCVEKTFEVIMMICMLMIMVLLVGADTSGKNHNEHEHKALCGLLKVAVRDWEIVRKRAPSDPLRKALKRTIFGEHDYSEVESLKLPLLKDYEKVKSGFSARYRWCGERLSEKELPENRPPRWSGHSAPHDMVCLCTVGKGGWPLNKNEGSTLDRGNLCGHDKKALGAETNEGWGSTQDGLGKDQIEATWNKVVTPCLQLGNAQAGNLRDALQRFKEKINNKTEGNSENKYRLGDGDFDNYACSGNKNVCVMYYNGTSVTQKKHAKPWWIELEAAINNQAYAEKELKKSEEKPKNEGQNQHHTQKHEKTQPQQAPRTAALKSAPQHSKETEQDNTENISSPLATLEEASDTLIIPPCLWLLSALLFI</sequence>
<comment type="caution">
    <text evidence="11">The sequence shown here is derived from an EMBL/GenBank/DDBJ whole genome shotgun (WGS) entry which is preliminary data.</text>
</comment>
<comment type="subcellular location">
    <subcellularLocation>
        <location evidence="2">Cell membrane</location>
        <topology evidence="2">Lipid-anchor</topology>
        <topology evidence="2">GPI-anchor</topology>
    </subcellularLocation>
</comment>
<dbReference type="EMBL" id="CAEQ01002684">
    <property type="protein sequence ID" value="CCD17354.1"/>
    <property type="molecule type" value="Genomic_DNA"/>
</dbReference>
<evidence type="ECO:0000256" key="5">
    <source>
        <dbReference type="ARBA" id="ARBA00022729"/>
    </source>
</evidence>
<keyword evidence="3" id="KW-1003">Cell membrane</keyword>
<evidence type="ECO:0000256" key="6">
    <source>
        <dbReference type="ARBA" id="ARBA00023136"/>
    </source>
</evidence>
<gene>
    <name evidence="11" type="ORF">TCIL3000_0_21800</name>
</gene>
<evidence type="ECO:0000259" key="10">
    <source>
        <dbReference type="Pfam" id="PF13206"/>
    </source>
</evidence>
<proteinExistence type="predicted"/>
<protein>
    <submittedName>
        <fullName evidence="11">Variant surface glycoprotein</fullName>
    </submittedName>
</protein>
<dbReference type="GO" id="GO:0098552">
    <property type="term" value="C:side of membrane"/>
    <property type="evidence" value="ECO:0007669"/>
    <property type="project" value="UniProtKB-KW"/>
</dbReference>
<feature type="compositionally biased region" description="Basic and acidic residues" evidence="9">
    <location>
        <begin position="293"/>
        <end position="303"/>
    </location>
</feature>
<keyword evidence="6" id="KW-0472">Membrane</keyword>
<reference evidence="12" key="1">
    <citation type="submission" date="2011-07" db="EMBL/GenBank/DDBJ databases">
        <title>Divergent evolution of antigenic variation in African trypanosomes.</title>
        <authorList>
            <person name="Jackson A.P."/>
            <person name="Berry A."/>
            <person name="Allison H.C."/>
            <person name="Burton P."/>
            <person name="Anderson J."/>
            <person name="Aslett M."/>
            <person name="Brown R."/>
            <person name="Corton N."/>
            <person name="Harris D."/>
            <person name="Hauser H."/>
            <person name="Gamble J."/>
            <person name="Gilderthorp R."/>
            <person name="McQuillan J."/>
            <person name="Quail M.A."/>
            <person name="Sanders M."/>
            <person name="Van Tonder A."/>
            <person name="Ginger M.L."/>
            <person name="Donelson J.E."/>
            <person name="Field M.C."/>
            <person name="Barry J.D."/>
            <person name="Berriman M."/>
            <person name="Hertz-Fowler C."/>
        </authorList>
    </citation>
    <scope>NUCLEOTIDE SEQUENCE [LARGE SCALE GENOMIC DNA]</scope>
    <source>
        <strain evidence="12">IL3000</strain>
    </source>
</reference>
<evidence type="ECO:0000313" key="12">
    <source>
        <dbReference type="Proteomes" id="UP000000702"/>
    </source>
</evidence>
<keyword evidence="5" id="KW-0732">Signal</keyword>
<evidence type="ECO:0000256" key="8">
    <source>
        <dbReference type="ARBA" id="ARBA00023288"/>
    </source>
</evidence>
<evidence type="ECO:0000256" key="1">
    <source>
        <dbReference type="ARBA" id="ARBA00002523"/>
    </source>
</evidence>
<dbReference type="InterPro" id="IPR025932">
    <property type="entry name" value="Trypano_VSG_B_N_dom"/>
</dbReference>
<keyword evidence="8" id="KW-0449">Lipoprotein</keyword>
<evidence type="ECO:0000313" key="11">
    <source>
        <dbReference type="EMBL" id="CCD17354.1"/>
    </source>
</evidence>